<name>A0ABV0A4J6_9HYPH</name>
<evidence type="ECO:0000313" key="1">
    <source>
        <dbReference type="EMBL" id="MEN3238257.1"/>
    </source>
</evidence>
<dbReference type="Proteomes" id="UP001407347">
    <property type="component" value="Unassembled WGS sequence"/>
</dbReference>
<organism evidence="1 2">
    <name type="scientific">Methylobacterium ajmalii</name>
    <dbReference type="NCBI Taxonomy" id="2738439"/>
    <lineage>
        <taxon>Bacteria</taxon>
        <taxon>Pseudomonadati</taxon>
        <taxon>Pseudomonadota</taxon>
        <taxon>Alphaproteobacteria</taxon>
        <taxon>Hyphomicrobiales</taxon>
        <taxon>Methylobacteriaceae</taxon>
        <taxon>Methylobacterium</taxon>
    </lineage>
</organism>
<comment type="caution">
    <text evidence="1">The sequence shown here is derived from an EMBL/GenBank/DDBJ whole genome shotgun (WGS) entry which is preliminary data.</text>
</comment>
<sequence>MMHHANARTVIVLDEAEREAARAALADVVRMIDEVARTVEDKASEDAWTLDAHHRALSALLRAVSA</sequence>
<dbReference type="RefSeq" id="WP_346013558.1">
    <property type="nucleotide sequence ID" value="NZ_JAQYXP010000005.1"/>
</dbReference>
<accession>A0ABV0A4J6</accession>
<dbReference type="EMBL" id="JAQYXP010000005">
    <property type="protein sequence ID" value="MEN3238257.1"/>
    <property type="molecule type" value="Genomic_DNA"/>
</dbReference>
<evidence type="ECO:0000313" key="2">
    <source>
        <dbReference type="Proteomes" id="UP001407347"/>
    </source>
</evidence>
<keyword evidence="2" id="KW-1185">Reference proteome</keyword>
<gene>
    <name evidence="1" type="ORF">PUR29_32945</name>
</gene>
<reference evidence="1 2" key="1">
    <citation type="journal article" date="2023" name="PLoS ONE">
        <title>Complete genome assembly of Hawai'i environmental nontuberculous mycobacteria reveals unexpected co-isolation with methylobacteria.</title>
        <authorList>
            <person name="Hendrix J."/>
            <person name="Epperson L.E."/>
            <person name="Tong E.I."/>
            <person name="Chan Y.L."/>
            <person name="Hasan N.A."/>
            <person name="Dawrs S.N."/>
            <person name="Norton G.J."/>
            <person name="Virdi R."/>
            <person name="Crooks J.L."/>
            <person name="Chan E.D."/>
            <person name="Honda J.R."/>
            <person name="Strong M."/>
        </authorList>
    </citation>
    <scope>NUCLEOTIDE SEQUENCE [LARGE SCALE GENOMIC DNA]</scope>
    <source>
        <strain evidence="1 2">NJH_HI04-1</strain>
    </source>
</reference>
<proteinExistence type="predicted"/>
<protein>
    <submittedName>
        <fullName evidence="1">Uncharacterized protein</fullName>
    </submittedName>
</protein>